<dbReference type="GO" id="GO:0005737">
    <property type="term" value="C:cytoplasm"/>
    <property type="evidence" value="ECO:0007669"/>
    <property type="project" value="UniProtKB-SubCell"/>
</dbReference>
<evidence type="ECO:0000313" key="6">
    <source>
        <dbReference type="EMBL" id="AMM40107.1"/>
    </source>
</evidence>
<keyword evidence="5" id="KW-0698">rRNA processing</keyword>
<evidence type="ECO:0000256" key="5">
    <source>
        <dbReference type="HAMAP-Rule" id="MF_00658"/>
    </source>
</evidence>
<reference evidence="7" key="2">
    <citation type="journal article" date="2020" name="mSystems">
        <title>Genome- and Community-Level Interaction Insights into Carbon Utilization and Element Cycling Functions of Hydrothermarchaeota in Hydrothermal Sediment.</title>
        <authorList>
            <person name="Zhou Z."/>
            <person name="Liu Y."/>
            <person name="Xu W."/>
            <person name="Pan J."/>
            <person name="Luo Z.H."/>
            <person name="Li M."/>
        </authorList>
    </citation>
    <scope>NUCLEOTIDE SEQUENCE [LARGE SCALE GENOMIC DNA]</scope>
    <source>
        <strain evidence="7">HyVt-389</strain>
    </source>
</reference>
<name>A0A7C1VNC4_DESA2</name>
<dbReference type="HAMAP" id="MF_00658">
    <property type="entry name" value="23SrRNA_methyltr_H"/>
    <property type="match status" value="1"/>
</dbReference>
<dbReference type="Gene3D" id="3.40.1280.10">
    <property type="match status" value="1"/>
</dbReference>
<dbReference type="InterPro" id="IPR003742">
    <property type="entry name" value="RlmH-like"/>
</dbReference>
<keyword evidence="1 5" id="KW-0489">Methyltransferase</keyword>
<reference evidence="6 8" key="1">
    <citation type="submission" date="2015-10" db="EMBL/GenBank/DDBJ databases">
        <title>Candidatus Desulfofervidus auxilii, a hydrogenotrophic sulfate-reducing bacterium involved in the thermophilic anaerobic oxidation of methane.</title>
        <authorList>
            <person name="Krukenberg V."/>
            <person name="Richter M."/>
            <person name="Wegener G."/>
        </authorList>
    </citation>
    <scope>NUCLEOTIDE SEQUENCE [LARGE SCALE GENOMIC DNA]</scope>
    <source>
        <strain evidence="6 8">HS1</strain>
    </source>
</reference>
<dbReference type="EMBL" id="CP013015">
    <property type="protein sequence ID" value="AMM40107.1"/>
    <property type="molecule type" value="Genomic_DNA"/>
</dbReference>
<organism evidence="7">
    <name type="scientific">Desulfofervidus auxilii</name>
    <dbReference type="NCBI Taxonomy" id="1621989"/>
    <lineage>
        <taxon>Bacteria</taxon>
        <taxon>Pseudomonadati</taxon>
        <taxon>Thermodesulfobacteriota</taxon>
        <taxon>Candidatus Desulfofervidia</taxon>
        <taxon>Candidatus Desulfofervidales</taxon>
        <taxon>Candidatus Desulfofervidaceae</taxon>
        <taxon>Candidatus Desulfofervidus</taxon>
    </lineage>
</organism>
<evidence type="ECO:0000256" key="2">
    <source>
        <dbReference type="ARBA" id="ARBA00022679"/>
    </source>
</evidence>
<comment type="function">
    <text evidence="5">Specifically methylates the pseudouridine at position 1915 (m3Psi1915) in 23S rRNA.</text>
</comment>
<dbReference type="AlphaFoldDB" id="A0A7C1VNC4"/>
<evidence type="ECO:0000256" key="1">
    <source>
        <dbReference type="ARBA" id="ARBA00022603"/>
    </source>
</evidence>
<keyword evidence="2 5" id="KW-0808">Transferase</keyword>
<evidence type="ECO:0000256" key="3">
    <source>
        <dbReference type="ARBA" id="ARBA00022691"/>
    </source>
</evidence>
<dbReference type="PANTHER" id="PTHR33603">
    <property type="entry name" value="METHYLTRANSFERASE"/>
    <property type="match status" value="1"/>
</dbReference>
<dbReference type="CDD" id="cd18081">
    <property type="entry name" value="RlmH-like"/>
    <property type="match status" value="1"/>
</dbReference>
<gene>
    <name evidence="5" type="primary">rlmH</name>
    <name evidence="7" type="ORF">ENI35_00140</name>
    <name evidence="6" type="ORF">HS1_000301</name>
</gene>
<feature type="binding site" evidence="5">
    <location>
        <begin position="120"/>
        <end position="125"/>
    </location>
    <ligand>
        <name>S-adenosyl-L-methionine</name>
        <dbReference type="ChEBI" id="CHEBI:59789"/>
    </ligand>
</feature>
<dbReference type="InterPro" id="IPR029026">
    <property type="entry name" value="tRNA_m1G_MTases_N"/>
</dbReference>
<evidence type="ECO:0000313" key="7">
    <source>
        <dbReference type="EMBL" id="HEC67223.1"/>
    </source>
</evidence>
<evidence type="ECO:0000313" key="8">
    <source>
        <dbReference type="Proteomes" id="UP000070560"/>
    </source>
</evidence>
<dbReference type="Proteomes" id="UP000070560">
    <property type="component" value="Chromosome"/>
</dbReference>
<dbReference type="RefSeq" id="WP_066060408.1">
    <property type="nucleotide sequence ID" value="NZ_CP013015.1"/>
</dbReference>
<dbReference type="SUPFAM" id="SSF75217">
    <property type="entry name" value="alpha/beta knot"/>
    <property type="match status" value="1"/>
</dbReference>
<feature type="binding site" evidence="5">
    <location>
        <position position="101"/>
    </location>
    <ligand>
        <name>S-adenosyl-L-methionine</name>
        <dbReference type="ChEBI" id="CHEBI:59789"/>
    </ligand>
</feature>
<keyword evidence="8" id="KW-1185">Reference proteome</keyword>
<sequence>MKFKFIWIGRTKSAYLSQGINDYVNRLKHYAQIEIKEIKPKNKSSEISTLKETQRLEKSLTTGEYHIALDEKGKLFSTEALAKFLAELPKRGHKTITFFIGGPFGLEPKFLRKVDFVLSLSPLTFTHEMARIILLEQLYRVLTIWQGEKYHK</sequence>
<feature type="binding site" evidence="5">
    <location>
        <position position="69"/>
    </location>
    <ligand>
        <name>S-adenosyl-L-methionine</name>
        <dbReference type="ChEBI" id="CHEBI:59789"/>
    </ligand>
</feature>
<dbReference type="EC" id="2.1.1.177" evidence="5"/>
<dbReference type="InterPro" id="IPR029028">
    <property type="entry name" value="Alpha/beta_knot_MTases"/>
</dbReference>
<comment type="subcellular location">
    <subcellularLocation>
        <location evidence="5">Cytoplasm</location>
    </subcellularLocation>
</comment>
<dbReference type="Proteomes" id="UP000885738">
    <property type="component" value="Unassembled WGS sequence"/>
</dbReference>
<dbReference type="EMBL" id="DRIH01000005">
    <property type="protein sequence ID" value="HEC67223.1"/>
    <property type="molecule type" value="Genomic_DNA"/>
</dbReference>
<accession>A0A7C1VNC4</accession>
<dbReference type="OrthoDB" id="9806643at2"/>
<dbReference type="GO" id="GO:0070038">
    <property type="term" value="F:rRNA (pseudouridine-N3-)-methyltransferase activity"/>
    <property type="evidence" value="ECO:0007669"/>
    <property type="project" value="UniProtKB-UniRule"/>
</dbReference>
<comment type="catalytic activity">
    <reaction evidence="5">
        <text>pseudouridine(1915) in 23S rRNA + S-adenosyl-L-methionine = N(3)-methylpseudouridine(1915) in 23S rRNA + S-adenosyl-L-homocysteine + H(+)</text>
        <dbReference type="Rhea" id="RHEA:42752"/>
        <dbReference type="Rhea" id="RHEA-COMP:10221"/>
        <dbReference type="Rhea" id="RHEA-COMP:10222"/>
        <dbReference type="ChEBI" id="CHEBI:15378"/>
        <dbReference type="ChEBI" id="CHEBI:57856"/>
        <dbReference type="ChEBI" id="CHEBI:59789"/>
        <dbReference type="ChEBI" id="CHEBI:65314"/>
        <dbReference type="ChEBI" id="CHEBI:74486"/>
        <dbReference type="EC" id="2.1.1.177"/>
    </reaction>
</comment>
<protein>
    <recommendedName>
        <fullName evidence="5">Ribosomal RNA large subunit methyltransferase H</fullName>
        <ecNumber evidence="5">2.1.1.177</ecNumber>
    </recommendedName>
    <alternativeName>
        <fullName evidence="5">23S rRNA (pseudouridine1915-N3)-methyltransferase</fullName>
    </alternativeName>
    <alternativeName>
        <fullName evidence="5">23S rRNA m3Psi1915 methyltransferase</fullName>
    </alternativeName>
    <alternativeName>
        <fullName evidence="5">rRNA (pseudouridine-N3-)-methyltransferase RlmH</fullName>
    </alternativeName>
</protein>
<proteinExistence type="inferred from homology"/>
<dbReference type="PIRSF" id="PIRSF004505">
    <property type="entry name" value="MT_bac"/>
    <property type="match status" value="1"/>
</dbReference>
<dbReference type="Pfam" id="PF02590">
    <property type="entry name" value="SPOUT_MTase"/>
    <property type="match status" value="1"/>
</dbReference>
<dbReference type="PANTHER" id="PTHR33603:SF1">
    <property type="entry name" value="RIBOSOMAL RNA LARGE SUBUNIT METHYLTRANSFERASE H"/>
    <property type="match status" value="1"/>
</dbReference>
<keyword evidence="5" id="KW-0963">Cytoplasm</keyword>
<keyword evidence="3 5" id="KW-0949">S-adenosyl-L-methionine</keyword>
<comment type="subunit">
    <text evidence="5">Homodimer.</text>
</comment>
<evidence type="ECO:0000256" key="4">
    <source>
        <dbReference type="ARBA" id="ARBA00038303"/>
    </source>
</evidence>
<dbReference type="KEGG" id="daw:HS1_000301"/>
<comment type="similarity">
    <text evidence="4 5">Belongs to the RNA methyltransferase RlmH family.</text>
</comment>